<proteinExistence type="predicted"/>
<sequence>MSSTEVINDLEEMVQQMTKQSGIDKYTIDIEGKTDCADGYLGDILFFSVTEMGDKRSYFVLKTCKRNKIFREVLCAEAVYARELCLYSNIFPTLESFLKEKFMDGFLDFVPKARFTYNIPYRESIILENLKHQDFRLCQRSSTLNLEHIKLVFETYGKWHGLTMAYRDQCPEKFATLTKNWVDTKVLLWKKFGIYDDFKREFLVTIEMFKDCGRNDLVNIYRKLEPHIDSLLSNTGKDDDILCIIHGDCWVNNYMFRYEQLENAKPCEVRFLDFQMALVDSPVLDLSSFFYNVADKNSLNNLDYLLTIYHESLSKTMKNLGSNQEKIFSMSDLKQHWKKYGFYAVLALAVYMKVQLCDPDEAPDFIELIENGQSFDGTFAFESRNMERIRERIKERYIHFGELLKFKKL</sequence>
<dbReference type="SUPFAM" id="SSF56112">
    <property type="entry name" value="Protein kinase-like (PK-like)"/>
    <property type="match status" value="1"/>
</dbReference>
<dbReference type="PANTHER" id="PTHR11012:SF30">
    <property type="entry name" value="PROTEIN KINASE-LIKE DOMAIN-CONTAINING"/>
    <property type="match status" value="1"/>
</dbReference>
<feature type="domain" description="CHK kinase-like" evidence="1">
    <location>
        <begin position="125"/>
        <end position="319"/>
    </location>
</feature>
<dbReference type="AlphaFoldDB" id="A0ABD2N648"/>
<organism evidence="2 3">
    <name type="scientific">Cryptolaemus montrouzieri</name>
    <dbReference type="NCBI Taxonomy" id="559131"/>
    <lineage>
        <taxon>Eukaryota</taxon>
        <taxon>Metazoa</taxon>
        <taxon>Ecdysozoa</taxon>
        <taxon>Arthropoda</taxon>
        <taxon>Hexapoda</taxon>
        <taxon>Insecta</taxon>
        <taxon>Pterygota</taxon>
        <taxon>Neoptera</taxon>
        <taxon>Endopterygota</taxon>
        <taxon>Coleoptera</taxon>
        <taxon>Polyphaga</taxon>
        <taxon>Cucujiformia</taxon>
        <taxon>Coccinelloidea</taxon>
        <taxon>Coccinellidae</taxon>
        <taxon>Scymninae</taxon>
        <taxon>Scymnini</taxon>
        <taxon>Cryptolaemus</taxon>
    </lineage>
</organism>
<keyword evidence="3" id="KW-1185">Reference proteome</keyword>
<gene>
    <name evidence="2" type="ORF">HHI36_015196</name>
</gene>
<reference evidence="2 3" key="1">
    <citation type="journal article" date="2021" name="BMC Biol.">
        <title>Horizontally acquired antibacterial genes associated with adaptive radiation of ladybird beetles.</title>
        <authorList>
            <person name="Li H.S."/>
            <person name="Tang X.F."/>
            <person name="Huang Y.H."/>
            <person name="Xu Z.Y."/>
            <person name="Chen M.L."/>
            <person name="Du X.Y."/>
            <person name="Qiu B.Y."/>
            <person name="Chen P.T."/>
            <person name="Zhang W."/>
            <person name="Slipinski A."/>
            <person name="Escalona H.E."/>
            <person name="Waterhouse R.M."/>
            <person name="Zwick A."/>
            <person name="Pang H."/>
        </authorList>
    </citation>
    <scope>NUCLEOTIDE SEQUENCE [LARGE SCALE GENOMIC DNA]</scope>
    <source>
        <strain evidence="2">SYSU2018</strain>
    </source>
</reference>
<dbReference type="InterPro" id="IPR004119">
    <property type="entry name" value="EcKL"/>
</dbReference>
<dbReference type="SMART" id="SM00587">
    <property type="entry name" value="CHK"/>
    <property type="match status" value="1"/>
</dbReference>
<protein>
    <recommendedName>
        <fullName evidence="1">CHK kinase-like domain-containing protein</fullName>
    </recommendedName>
</protein>
<dbReference type="Pfam" id="PF02958">
    <property type="entry name" value="EcKL"/>
    <property type="match status" value="1"/>
</dbReference>
<evidence type="ECO:0000313" key="3">
    <source>
        <dbReference type="Proteomes" id="UP001516400"/>
    </source>
</evidence>
<accession>A0ABD2N648</accession>
<dbReference type="Proteomes" id="UP001516400">
    <property type="component" value="Unassembled WGS sequence"/>
</dbReference>
<dbReference type="InterPro" id="IPR015897">
    <property type="entry name" value="CHK_kinase-like"/>
</dbReference>
<dbReference type="EMBL" id="JABFTP020000062">
    <property type="protein sequence ID" value="KAL3273769.1"/>
    <property type="molecule type" value="Genomic_DNA"/>
</dbReference>
<dbReference type="InterPro" id="IPR011009">
    <property type="entry name" value="Kinase-like_dom_sf"/>
</dbReference>
<comment type="caution">
    <text evidence="2">The sequence shown here is derived from an EMBL/GenBank/DDBJ whole genome shotgun (WGS) entry which is preliminary data.</text>
</comment>
<dbReference type="Gene3D" id="3.90.1200.10">
    <property type="match status" value="1"/>
</dbReference>
<dbReference type="PANTHER" id="PTHR11012">
    <property type="entry name" value="PROTEIN KINASE-LIKE DOMAIN-CONTAINING"/>
    <property type="match status" value="1"/>
</dbReference>
<evidence type="ECO:0000313" key="2">
    <source>
        <dbReference type="EMBL" id="KAL3273769.1"/>
    </source>
</evidence>
<evidence type="ECO:0000259" key="1">
    <source>
        <dbReference type="SMART" id="SM00587"/>
    </source>
</evidence>
<name>A0ABD2N648_9CUCU</name>